<dbReference type="Pfam" id="PF25967">
    <property type="entry name" value="RND-MFP_C"/>
    <property type="match status" value="1"/>
</dbReference>
<dbReference type="PANTHER" id="PTHR30469:SF20">
    <property type="entry name" value="EFFLUX RND TRANSPORTER PERIPLASMIC ADAPTOR SUBUNIT"/>
    <property type="match status" value="1"/>
</dbReference>
<dbReference type="Gene3D" id="2.40.420.20">
    <property type="match status" value="1"/>
</dbReference>
<dbReference type="InterPro" id="IPR006143">
    <property type="entry name" value="RND_pump_MFP"/>
</dbReference>
<name>A0AAW5NA62_9BACT</name>
<dbReference type="GO" id="GO:0015562">
    <property type="term" value="F:efflux transmembrane transporter activity"/>
    <property type="evidence" value="ECO:0007669"/>
    <property type="project" value="TreeGrafter"/>
</dbReference>
<dbReference type="PANTHER" id="PTHR30469">
    <property type="entry name" value="MULTIDRUG RESISTANCE PROTEIN MDTA"/>
    <property type="match status" value="1"/>
</dbReference>
<dbReference type="Proteomes" id="UP001204579">
    <property type="component" value="Unassembled WGS sequence"/>
</dbReference>
<dbReference type="NCBIfam" id="TIGR01730">
    <property type="entry name" value="RND_mfp"/>
    <property type="match status" value="1"/>
</dbReference>
<dbReference type="AlphaFoldDB" id="A0AAW5NA62"/>
<keyword evidence="4" id="KW-1185">Reference proteome</keyword>
<dbReference type="InterPro" id="IPR058627">
    <property type="entry name" value="MdtA-like_C"/>
</dbReference>
<dbReference type="EMBL" id="JANRHJ010000012">
    <property type="protein sequence ID" value="MCR8874554.1"/>
    <property type="molecule type" value="Genomic_DNA"/>
</dbReference>
<evidence type="ECO:0000259" key="2">
    <source>
        <dbReference type="Pfam" id="PF25967"/>
    </source>
</evidence>
<dbReference type="RefSeq" id="WP_258335989.1">
    <property type="nucleotide sequence ID" value="NZ_CALULB010000035.1"/>
</dbReference>
<dbReference type="Gene3D" id="2.40.50.100">
    <property type="match status" value="2"/>
</dbReference>
<organism evidence="3 4">
    <name type="scientific">Phocaeicola barnesiae</name>
    <dbReference type="NCBI Taxonomy" id="376804"/>
    <lineage>
        <taxon>Bacteria</taxon>
        <taxon>Pseudomonadati</taxon>
        <taxon>Bacteroidota</taxon>
        <taxon>Bacteroidia</taxon>
        <taxon>Bacteroidales</taxon>
        <taxon>Bacteroidaceae</taxon>
        <taxon>Phocaeicola</taxon>
    </lineage>
</organism>
<dbReference type="PROSITE" id="PS51257">
    <property type="entry name" value="PROKAR_LIPOPROTEIN"/>
    <property type="match status" value="1"/>
</dbReference>
<evidence type="ECO:0000256" key="1">
    <source>
        <dbReference type="ARBA" id="ARBA00009477"/>
    </source>
</evidence>
<reference evidence="3 4" key="1">
    <citation type="submission" date="2022-08" db="EMBL/GenBank/DDBJ databases">
        <authorList>
            <person name="Zeman M."/>
            <person name="Kubasova T."/>
        </authorList>
    </citation>
    <scope>NUCLEOTIDE SEQUENCE [LARGE SCALE GENOMIC DNA]</scope>
    <source>
        <strain evidence="3 4">ET62</strain>
    </source>
</reference>
<accession>A0AAW5NA62</accession>
<gene>
    <name evidence="3" type="ORF">NW209_11100</name>
</gene>
<evidence type="ECO:0000313" key="3">
    <source>
        <dbReference type="EMBL" id="MCR8874554.1"/>
    </source>
</evidence>
<comment type="similarity">
    <text evidence="1">Belongs to the membrane fusion protein (MFP) (TC 8.A.1) family.</text>
</comment>
<dbReference type="GO" id="GO:1990281">
    <property type="term" value="C:efflux pump complex"/>
    <property type="evidence" value="ECO:0007669"/>
    <property type="project" value="TreeGrafter"/>
</dbReference>
<feature type="domain" description="Multidrug resistance protein MdtA-like C-terminal permuted SH3" evidence="2">
    <location>
        <begin position="273"/>
        <end position="333"/>
    </location>
</feature>
<proteinExistence type="inferred from homology"/>
<dbReference type="SUPFAM" id="SSF111369">
    <property type="entry name" value="HlyD-like secretion proteins"/>
    <property type="match status" value="1"/>
</dbReference>
<sequence>MKYSILCCIGILGLTACTPTTPSHVQVPEIRVITPETSGHDFRRNYTFISNPFRVTELSFRVGGPIRTFSIQNGQFFRKGELIAALDDRDFRIKEQRSGAIYRQAKADFQRIANLYEEDNISGMNYEKAKADHEKAKADYETAVNELNDTRLYAPFDGYVQQTYTERYQDIQPTTPIVRFIDLSRIKVEAYIPEEVALKYRTGKGPSCTITFNALPNQKYHPTDTYLTQSVTDNNISYLFTAILDNHDNTLFGGMSGTLELSYQETSIHSSQSLLIPQSAICHDETAGTFVWRINRQNHINKVPVKIGKVQKNDKIEILSGIAPNDKIAVTGLSALAENDTITIQD</sequence>
<protein>
    <submittedName>
        <fullName evidence="3">Efflux RND transporter periplasmic adaptor subunit</fullName>
    </submittedName>
</protein>
<comment type="caution">
    <text evidence="3">The sequence shown here is derived from an EMBL/GenBank/DDBJ whole genome shotgun (WGS) entry which is preliminary data.</text>
</comment>
<evidence type="ECO:0000313" key="4">
    <source>
        <dbReference type="Proteomes" id="UP001204579"/>
    </source>
</evidence>